<dbReference type="EMBL" id="VKQA01000004">
    <property type="protein sequence ID" value="MDR4251422.1"/>
    <property type="molecule type" value="Genomic_DNA"/>
</dbReference>
<dbReference type="Proteomes" id="UP001182042">
    <property type="component" value="Unassembled WGS sequence"/>
</dbReference>
<reference evidence="2 3" key="1">
    <citation type="submission" date="2017-11" db="EMBL/GenBank/DDBJ databases">
        <title>Draft genome sequence of Bacillus pumilus 51_5il from lake Gorkoye (Russia: Novosibirsk region).</title>
        <authorList>
            <person name="Shipova A.A."/>
            <person name="Rozanov A.S."/>
            <person name="Bryanskaya A.V."/>
            <person name="Peltek S.E."/>
        </authorList>
    </citation>
    <scope>NUCLEOTIDE SEQUENCE [LARGE SCALE GENOMIC DNA]</scope>
    <source>
        <strain evidence="2 3">51_5il</strain>
    </source>
</reference>
<evidence type="ECO:0000313" key="1">
    <source>
        <dbReference type="EMBL" id="MDR4251422.1"/>
    </source>
</evidence>
<dbReference type="NCBIfam" id="NF033227">
    <property type="entry name" value="Fur_reg_FbpB"/>
    <property type="match status" value="1"/>
</dbReference>
<dbReference type="InterPro" id="IPR025004">
    <property type="entry name" value="SenN/SenS"/>
</dbReference>
<name>A0A200H0K7_BACPU</name>
<reference evidence="1" key="2">
    <citation type="submission" date="2019-07" db="EMBL/GenBank/DDBJ databases">
        <title>Phylogenomic Reclassification of ATCC Bacillus Strains and Various Taxa within the Genus Bacillus.</title>
        <authorList>
            <person name="Riojas M.A."/>
            <person name="Frank A.M."/>
            <person name="Fenn S.L."/>
            <person name="King S."/>
            <person name="Brower S."/>
            <person name="Hazbon M.H."/>
        </authorList>
    </citation>
    <scope>NUCLEOTIDE SEQUENCE</scope>
    <source>
        <strain evidence="1">ATCC 27142</strain>
    </source>
</reference>
<dbReference type="AlphaFoldDB" id="A0A200H0K7"/>
<proteinExistence type="predicted"/>
<organism evidence="2 3">
    <name type="scientific">Bacillus pumilus</name>
    <name type="common">Bacillus mesentericus</name>
    <dbReference type="NCBI Taxonomy" id="1408"/>
    <lineage>
        <taxon>Bacteria</taxon>
        <taxon>Bacillati</taxon>
        <taxon>Bacillota</taxon>
        <taxon>Bacilli</taxon>
        <taxon>Bacillales</taxon>
        <taxon>Bacillaceae</taxon>
        <taxon>Bacillus</taxon>
    </lineage>
</organism>
<dbReference type="Proteomes" id="UP000230768">
    <property type="component" value="Unassembled WGS sequence"/>
</dbReference>
<evidence type="ECO:0000313" key="2">
    <source>
        <dbReference type="EMBL" id="PIK25754.1"/>
    </source>
</evidence>
<comment type="caution">
    <text evidence="2">The sequence shown here is derived from an EMBL/GenBank/DDBJ whole genome shotgun (WGS) entry which is preliminary data.</text>
</comment>
<dbReference type="EMBL" id="PEKP01000027">
    <property type="protein sequence ID" value="PIK25754.1"/>
    <property type="molecule type" value="Genomic_DNA"/>
</dbReference>
<protein>
    <submittedName>
        <fullName evidence="2">Fur-regulated basic protein FbpB</fullName>
    </submittedName>
</protein>
<dbReference type="Pfam" id="PF13040">
    <property type="entry name" value="Fur_reg_FbpB"/>
    <property type="match status" value="1"/>
</dbReference>
<accession>A0A200H0K7</accession>
<dbReference type="RefSeq" id="WP_003214266.1">
    <property type="nucleotide sequence ID" value="NZ_CANLUN010000017.1"/>
</dbReference>
<evidence type="ECO:0000313" key="3">
    <source>
        <dbReference type="Proteomes" id="UP000230768"/>
    </source>
</evidence>
<sequence length="49" mass="5797">MSKKKIKTYQQLIEENKKAIMRDPKMMESIYETIDKKHQKQLAAAGRES</sequence>
<gene>
    <name evidence="1" type="primary">fbpB</name>
    <name evidence="2" type="ORF">CTV99_16205</name>
    <name evidence="1" type="ORF">FO508_13890</name>
</gene>